<evidence type="ECO:0000256" key="2">
    <source>
        <dbReference type="ARBA" id="ARBA00008072"/>
    </source>
</evidence>
<dbReference type="PANTHER" id="PTHR42813">
    <property type="entry name" value="ZINC-TYPE ALCOHOL DEHYDROGENASE-LIKE"/>
    <property type="match status" value="1"/>
</dbReference>
<dbReference type="AlphaFoldDB" id="A0A4R7UCB0"/>
<dbReference type="InterPro" id="IPR002328">
    <property type="entry name" value="ADH_Zn_CS"/>
</dbReference>
<keyword evidence="9" id="KW-1185">Reference proteome</keyword>
<feature type="domain" description="Enoyl reductase (ER)" evidence="7">
    <location>
        <begin position="12"/>
        <end position="346"/>
    </location>
</feature>
<dbReference type="InterPro" id="IPR013149">
    <property type="entry name" value="ADH-like_C"/>
</dbReference>
<dbReference type="RefSeq" id="WP_234851423.1">
    <property type="nucleotide sequence ID" value="NZ_SOCN01000002.1"/>
</dbReference>
<evidence type="ECO:0000256" key="5">
    <source>
        <dbReference type="ARBA" id="ARBA00023002"/>
    </source>
</evidence>
<dbReference type="CDD" id="cd08286">
    <property type="entry name" value="FDH_like_ADH2"/>
    <property type="match status" value="1"/>
</dbReference>
<dbReference type="InterPro" id="IPR036291">
    <property type="entry name" value="NAD(P)-bd_dom_sf"/>
</dbReference>
<evidence type="ECO:0000256" key="1">
    <source>
        <dbReference type="ARBA" id="ARBA00001947"/>
    </source>
</evidence>
<dbReference type="PROSITE" id="PS00059">
    <property type="entry name" value="ADH_ZINC"/>
    <property type="match status" value="1"/>
</dbReference>
<dbReference type="EMBL" id="SOCN01000002">
    <property type="protein sequence ID" value="TDV23577.1"/>
    <property type="molecule type" value="Genomic_DNA"/>
</dbReference>
<dbReference type="InterPro" id="IPR013154">
    <property type="entry name" value="ADH-like_N"/>
</dbReference>
<accession>A0A4R7UCB0</accession>
<gene>
    <name evidence="8" type="ORF">BCF59_0569</name>
</gene>
<comment type="cofactor">
    <cofactor evidence="1 6">
        <name>Zn(2+)</name>
        <dbReference type="ChEBI" id="CHEBI:29105"/>
    </cofactor>
</comment>
<keyword evidence="4 6" id="KW-0862">Zinc</keyword>
<dbReference type="Gene3D" id="3.40.50.720">
    <property type="entry name" value="NAD(P)-binding Rossmann-like Domain"/>
    <property type="match status" value="1"/>
</dbReference>
<proteinExistence type="inferred from homology"/>
<organism evidence="8 9">
    <name type="scientific">Mycoplasmopsis mustelae</name>
    <dbReference type="NCBI Taxonomy" id="171289"/>
    <lineage>
        <taxon>Bacteria</taxon>
        <taxon>Bacillati</taxon>
        <taxon>Mycoplasmatota</taxon>
        <taxon>Mycoplasmoidales</taxon>
        <taxon>Metamycoplasmataceae</taxon>
        <taxon>Mycoplasmopsis</taxon>
    </lineage>
</organism>
<comment type="caution">
    <text evidence="8">The sequence shown here is derived from an EMBL/GenBank/DDBJ whole genome shotgun (WGS) entry which is preliminary data.</text>
</comment>
<keyword evidence="5" id="KW-0560">Oxidoreductase</keyword>
<dbReference type="SUPFAM" id="SSF51735">
    <property type="entry name" value="NAD(P)-binding Rossmann-fold domains"/>
    <property type="match status" value="1"/>
</dbReference>
<protein>
    <submittedName>
        <fullName evidence="8">Alcohol dehydrogenase</fullName>
    </submittedName>
</protein>
<evidence type="ECO:0000313" key="9">
    <source>
        <dbReference type="Proteomes" id="UP000295757"/>
    </source>
</evidence>
<evidence type="ECO:0000256" key="3">
    <source>
        <dbReference type="ARBA" id="ARBA00022723"/>
    </source>
</evidence>
<dbReference type="InterPro" id="IPR011032">
    <property type="entry name" value="GroES-like_sf"/>
</dbReference>
<reference evidence="8 9" key="1">
    <citation type="submission" date="2019-03" db="EMBL/GenBank/DDBJ databases">
        <title>Genomic Encyclopedia of Archaeal and Bacterial Type Strains, Phase II (KMG-II): from individual species to whole genera.</title>
        <authorList>
            <person name="Goeker M."/>
        </authorList>
    </citation>
    <scope>NUCLEOTIDE SEQUENCE [LARGE SCALE GENOMIC DNA]</scope>
    <source>
        <strain evidence="8 9">ATCC 35214</strain>
    </source>
</reference>
<dbReference type="InterPro" id="IPR020843">
    <property type="entry name" value="ER"/>
</dbReference>
<dbReference type="GO" id="GO:0016491">
    <property type="term" value="F:oxidoreductase activity"/>
    <property type="evidence" value="ECO:0007669"/>
    <property type="project" value="UniProtKB-KW"/>
</dbReference>
<evidence type="ECO:0000313" key="8">
    <source>
        <dbReference type="EMBL" id="TDV23577.1"/>
    </source>
</evidence>
<evidence type="ECO:0000256" key="4">
    <source>
        <dbReference type="ARBA" id="ARBA00022833"/>
    </source>
</evidence>
<dbReference type="Pfam" id="PF00107">
    <property type="entry name" value="ADH_zinc_N"/>
    <property type="match status" value="1"/>
</dbReference>
<dbReference type="SMART" id="SM00829">
    <property type="entry name" value="PKS_ER"/>
    <property type="match status" value="1"/>
</dbReference>
<keyword evidence="3 6" id="KW-0479">Metal-binding</keyword>
<dbReference type="Gene3D" id="3.90.180.10">
    <property type="entry name" value="Medium-chain alcohol dehydrogenases, catalytic domain"/>
    <property type="match status" value="1"/>
</dbReference>
<name>A0A4R7UCB0_9BACT</name>
<comment type="similarity">
    <text evidence="2 6">Belongs to the zinc-containing alcohol dehydrogenase family.</text>
</comment>
<dbReference type="Pfam" id="PF08240">
    <property type="entry name" value="ADH_N"/>
    <property type="match status" value="1"/>
</dbReference>
<evidence type="ECO:0000256" key="6">
    <source>
        <dbReference type="RuleBase" id="RU361277"/>
    </source>
</evidence>
<evidence type="ECO:0000259" key="7">
    <source>
        <dbReference type="SMART" id="SM00829"/>
    </source>
</evidence>
<sequence length="352" mass="37949">MKMKVITFNAEGKVQVVEMDKPRVQKPTDAVVRITKTTICGTDLHILKGDVPETQPGKVLGHEGIGIVEEVGSAVSNFKVGDKVIVSCITSCNKCFYCKRGLPAHCQTGGWILGHLIDGTQAEYVHIPHADGSLHHVPKSIADDALVMLSDIFPTSFEIGVQNSHIKPGDTVCIIGAGPIGLSALLTTQFYSPSKIIMVDLSESRLQSAMKFGATHAIKSGDLEEIKNKILEITDGKGVNVAMECVGYPATFDIAQNVVAIGGHIANVGVHGKPVSFDLQKLWIKNITLSTGLVNATTTQMLLDVFESGKIDATKMVTHHFKFSEIETAYDVFKNAGANKALKVILENDWSK</sequence>
<dbReference type="PANTHER" id="PTHR42813:SF4">
    <property type="entry name" value="NADP-DEPENDENT ISOPROPANOL DEHYDROGENASE"/>
    <property type="match status" value="1"/>
</dbReference>
<dbReference type="GO" id="GO:0008270">
    <property type="term" value="F:zinc ion binding"/>
    <property type="evidence" value="ECO:0007669"/>
    <property type="project" value="InterPro"/>
</dbReference>
<dbReference type="SUPFAM" id="SSF50129">
    <property type="entry name" value="GroES-like"/>
    <property type="match status" value="1"/>
</dbReference>
<dbReference type="Proteomes" id="UP000295757">
    <property type="component" value="Unassembled WGS sequence"/>
</dbReference>